<proteinExistence type="inferred from homology"/>
<dbReference type="GO" id="GO:2001240">
    <property type="term" value="P:negative regulation of extrinsic apoptotic signaling pathway in absence of ligand"/>
    <property type="evidence" value="ECO:0007669"/>
    <property type="project" value="TreeGrafter"/>
</dbReference>
<dbReference type="GO" id="GO:0046872">
    <property type="term" value="F:metal ion binding"/>
    <property type="evidence" value="ECO:0007669"/>
    <property type="project" value="UniProtKB-KW"/>
</dbReference>
<keyword evidence="5 15" id="KW-0378">Hydrolase</keyword>
<dbReference type="AlphaFoldDB" id="A0AAW1DPV0"/>
<evidence type="ECO:0000313" key="18">
    <source>
        <dbReference type="Proteomes" id="UP001461498"/>
    </source>
</evidence>
<feature type="binding site" evidence="14">
    <location>
        <position position="330"/>
    </location>
    <ligand>
        <name>Mg(2+)</name>
        <dbReference type="ChEBI" id="CHEBI:18420"/>
    </ligand>
</feature>
<evidence type="ECO:0000256" key="2">
    <source>
        <dbReference type="ARBA" id="ARBA00010501"/>
    </source>
</evidence>
<dbReference type="SFLD" id="SFLDS00003">
    <property type="entry name" value="Haloacid_Dehalogenase"/>
    <property type="match status" value="1"/>
</dbReference>
<evidence type="ECO:0000256" key="7">
    <source>
        <dbReference type="ARBA" id="ARBA00022912"/>
    </source>
</evidence>
<dbReference type="PANTHER" id="PTHR10190:SF16">
    <property type="entry name" value="DEVELOPMENTAL PROTEIN EYES ABSENT"/>
    <property type="match status" value="1"/>
</dbReference>
<feature type="compositionally biased region" description="Polar residues" evidence="16">
    <location>
        <begin position="270"/>
        <end position="280"/>
    </location>
</feature>
<keyword evidence="8 15" id="KW-0805">Transcription regulation</keyword>
<dbReference type="InterPro" id="IPR038102">
    <property type="entry name" value="EYA_dom_sf"/>
</dbReference>
<evidence type="ECO:0000256" key="6">
    <source>
        <dbReference type="ARBA" id="ARBA00022842"/>
    </source>
</evidence>
<accession>A0AAW1DPV0</accession>
<dbReference type="EC" id="3.1.3.48" evidence="15"/>
<dbReference type="Gene3D" id="3.40.50.12350">
    <property type="match status" value="1"/>
</dbReference>
<feature type="active site" description="Nucleophile" evidence="13">
    <location>
        <position position="328"/>
    </location>
</feature>
<keyword evidence="3" id="KW-0217">Developmental protein</keyword>
<evidence type="ECO:0000256" key="16">
    <source>
        <dbReference type="SAM" id="MobiDB-lite"/>
    </source>
</evidence>
<feature type="active site" description="Proton donor" evidence="13">
    <location>
        <position position="330"/>
    </location>
</feature>
<feature type="region of interest" description="Disordered" evidence="16">
    <location>
        <begin position="264"/>
        <end position="315"/>
    </location>
</feature>
<comment type="subcellular location">
    <subcellularLocation>
        <location evidence="1">Nucleus</location>
    </subcellularLocation>
</comment>
<evidence type="ECO:0000256" key="13">
    <source>
        <dbReference type="PIRSR" id="PIRSR628472-1"/>
    </source>
</evidence>
<evidence type="ECO:0000256" key="14">
    <source>
        <dbReference type="PIRSR" id="PIRSR628472-2"/>
    </source>
</evidence>
<keyword evidence="7 15" id="KW-0904">Protein phosphatase</keyword>
<dbReference type="GO" id="GO:0004725">
    <property type="term" value="F:protein tyrosine phosphatase activity"/>
    <property type="evidence" value="ECO:0007669"/>
    <property type="project" value="UniProtKB-EC"/>
</dbReference>
<dbReference type="Pfam" id="PF00702">
    <property type="entry name" value="Hydrolase"/>
    <property type="match status" value="1"/>
</dbReference>
<evidence type="ECO:0000313" key="17">
    <source>
        <dbReference type="EMBL" id="KAK9511173.1"/>
    </source>
</evidence>
<dbReference type="InterPro" id="IPR028472">
    <property type="entry name" value="EYA"/>
</dbReference>
<evidence type="ECO:0000256" key="10">
    <source>
        <dbReference type="ARBA" id="ARBA00023163"/>
    </source>
</evidence>
<sequence length="595" mass="65883">MFQYCNIYCPVCWKVFRYLTNIYPNDVQARKPRIEDTQTISPDQNRTLEGIVDPANLAGEISSGTESNCSSPQNDNCLVNNQTTSSLNLGQTFPWTPSAPLNTTELTSDLEIKTENDNSPLHDLTSSSEANYTDCSYPSTGGATRQDYYSNAQYYPGVQSYGTQSGSYVNTSGFYGTPYGSSAYSLPNGSRSECSKLTNGYVNYAGYQQNSPYTTGYTTAYGTQTYSGQQDYTAYPGSYSGGQVAAVASYYAASQQAYYQPPSTYLPHVTTDSPSTSEPNSPVKAETRRQDETTRRGRGRGRRLGCVLGPPSPVSGPETQLERVFIWDLDETIIIFHSLLTGSYASKYNKDTQVVVQLGFKMEELVFNLADSHFFFNDVEDCDQVHIDDVSSDDNGQDLSTYNFSTDGFTVTSGPVGSVPCSGVGVRGGVDWMRKLAFRYRKMKEIYNNYRHSVGGLLGPSKREQWLQVRADIENITDNWLTLATKCLSNISNRENCVNVMVTTTQLVPALAKTLLFGLGNVFPVENIYSASKIGKESVFERIVTRFGRSKCTYVVIGDGQDEETAAKQLNFPFWRVSAHNDLIALYNALDMGFM</sequence>
<comment type="catalytic activity">
    <reaction evidence="12 15">
        <text>O-phospho-L-tyrosyl-[protein] + H2O = L-tyrosyl-[protein] + phosphate</text>
        <dbReference type="Rhea" id="RHEA:10684"/>
        <dbReference type="Rhea" id="RHEA-COMP:10136"/>
        <dbReference type="Rhea" id="RHEA-COMP:20101"/>
        <dbReference type="ChEBI" id="CHEBI:15377"/>
        <dbReference type="ChEBI" id="CHEBI:43474"/>
        <dbReference type="ChEBI" id="CHEBI:46858"/>
        <dbReference type="ChEBI" id="CHEBI:61978"/>
        <dbReference type="EC" id="3.1.3.48"/>
    </reaction>
</comment>
<evidence type="ECO:0000256" key="8">
    <source>
        <dbReference type="ARBA" id="ARBA00023015"/>
    </source>
</evidence>
<evidence type="ECO:0000256" key="3">
    <source>
        <dbReference type="ARBA" id="ARBA00022473"/>
    </source>
</evidence>
<organism evidence="17 18">
    <name type="scientific">Rhynocoris fuscipes</name>
    <dbReference type="NCBI Taxonomy" id="488301"/>
    <lineage>
        <taxon>Eukaryota</taxon>
        <taxon>Metazoa</taxon>
        <taxon>Ecdysozoa</taxon>
        <taxon>Arthropoda</taxon>
        <taxon>Hexapoda</taxon>
        <taxon>Insecta</taxon>
        <taxon>Pterygota</taxon>
        <taxon>Neoptera</taxon>
        <taxon>Paraneoptera</taxon>
        <taxon>Hemiptera</taxon>
        <taxon>Heteroptera</taxon>
        <taxon>Panheteroptera</taxon>
        <taxon>Cimicomorpha</taxon>
        <taxon>Reduviidae</taxon>
        <taxon>Harpactorinae</taxon>
        <taxon>Harpactorini</taxon>
        <taxon>Rhynocoris</taxon>
    </lineage>
</organism>
<dbReference type="SFLD" id="SFLDG01129">
    <property type="entry name" value="C1.5:_HAD__Beta-PGM__Phosphata"/>
    <property type="match status" value="1"/>
</dbReference>
<comment type="caution">
    <text evidence="17">The sequence shown here is derived from an EMBL/GenBank/DDBJ whole genome shotgun (WGS) entry which is preliminary data.</text>
</comment>
<dbReference type="NCBIfam" id="TIGR01658">
    <property type="entry name" value="EYA-cons_domain"/>
    <property type="match status" value="1"/>
</dbReference>
<keyword evidence="9" id="KW-0010">Activator</keyword>
<evidence type="ECO:0000256" key="5">
    <source>
        <dbReference type="ARBA" id="ARBA00022801"/>
    </source>
</evidence>
<evidence type="ECO:0000256" key="4">
    <source>
        <dbReference type="ARBA" id="ARBA00022723"/>
    </source>
</evidence>
<comment type="cofactor">
    <cofactor evidence="14 15">
        <name>Mg(2+)</name>
        <dbReference type="ChEBI" id="CHEBI:18420"/>
    </cofactor>
    <text evidence="14 15">Binds 1 Mg(2+) ion per subunit.</text>
</comment>
<evidence type="ECO:0000256" key="1">
    <source>
        <dbReference type="ARBA" id="ARBA00004123"/>
    </source>
</evidence>
<evidence type="ECO:0000256" key="15">
    <source>
        <dbReference type="RuleBase" id="RU362036"/>
    </source>
</evidence>
<protein>
    <recommendedName>
        <fullName evidence="15">Eyes absent homolog</fullName>
        <ecNumber evidence="15">3.1.3.48</ecNumber>
    </recommendedName>
</protein>
<dbReference type="CDD" id="cd02601">
    <property type="entry name" value="HAD_Eya"/>
    <property type="match status" value="1"/>
</dbReference>
<evidence type="ECO:0000256" key="12">
    <source>
        <dbReference type="ARBA" id="ARBA00051722"/>
    </source>
</evidence>
<keyword evidence="6 14" id="KW-0460">Magnesium</keyword>
<reference evidence="17 18" key="1">
    <citation type="submission" date="2022-12" db="EMBL/GenBank/DDBJ databases">
        <title>Chromosome-level genome assembly of true bugs.</title>
        <authorList>
            <person name="Ma L."/>
            <person name="Li H."/>
        </authorList>
    </citation>
    <scope>NUCLEOTIDE SEQUENCE [LARGE SCALE GENOMIC DNA]</scope>
    <source>
        <strain evidence="17">Lab_2022b</strain>
    </source>
</reference>
<feature type="compositionally biased region" description="Basic and acidic residues" evidence="16">
    <location>
        <begin position="285"/>
        <end position="295"/>
    </location>
</feature>
<feature type="binding site" evidence="14">
    <location>
        <position position="559"/>
    </location>
    <ligand>
        <name>Mg(2+)</name>
        <dbReference type="ChEBI" id="CHEBI:18420"/>
    </ligand>
</feature>
<dbReference type="GO" id="GO:0005634">
    <property type="term" value="C:nucleus"/>
    <property type="evidence" value="ECO:0007669"/>
    <property type="project" value="UniProtKB-SubCell"/>
</dbReference>
<dbReference type="GO" id="GO:0030154">
    <property type="term" value="P:cell differentiation"/>
    <property type="evidence" value="ECO:0007669"/>
    <property type="project" value="TreeGrafter"/>
</dbReference>
<keyword evidence="11" id="KW-0539">Nucleus</keyword>
<dbReference type="GO" id="GO:0045739">
    <property type="term" value="P:positive regulation of DNA repair"/>
    <property type="evidence" value="ECO:0007669"/>
    <property type="project" value="TreeGrafter"/>
</dbReference>
<name>A0AAW1DPV0_9HEMI</name>
<keyword evidence="10" id="KW-0804">Transcription</keyword>
<gene>
    <name evidence="17" type="ORF">O3M35_005785</name>
</gene>
<dbReference type="InterPro" id="IPR006545">
    <property type="entry name" value="EYA_dom"/>
</dbReference>
<feature type="binding site" evidence="14">
    <location>
        <position position="328"/>
    </location>
    <ligand>
        <name>Mg(2+)</name>
        <dbReference type="ChEBI" id="CHEBI:18420"/>
    </ligand>
</feature>
<evidence type="ECO:0000256" key="9">
    <source>
        <dbReference type="ARBA" id="ARBA00023159"/>
    </source>
</evidence>
<evidence type="ECO:0000256" key="11">
    <source>
        <dbReference type="ARBA" id="ARBA00023242"/>
    </source>
</evidence>
<comment type="similarity">
    <text evidence="2 15">Belongs to the HAD-like hydrolase superfamily. EYA family.</text>
</comment>
<dbReference type="EMBL" id="JAPXFL010000002">
    <property type="protein sequence ID" value="KAK9511173.1"/>
    <property type="molecule type" value="Genomic_DNA"/>
</dbReference>
<dbReference type="InterPro" id="IPR042577">
    <property type="entry name" value="EYA_dom_metazoan"/>
</dbReference>
<dbReference type="FunFam" id="3.40.50.12350:FF:000001">
    <property type="entry name" value="Eyes absent homolog"/>
    <property type="match status" value="1"/>
</dbReference>
<dbReference type="PANTHER" id="PTHR10190">
    <property type="entry name" value="EYES ABSENT"/>
    <property type="match status" value="1"/>
</dbReference>
<keyword evidence="4 14" id="KW-0479">Metal-binding</keyword>
<keyword evidence="18" id="KW-1185">Reference proteome</keyword>
<dbReference type="Proteomes" id="UP001461498">
    <property type="component" value="Unassembled WGS sequence"/>
</dbReference>